<evidence type="ECO:0000313" key="5">
    <source>
        <dbReference type="EMBL" id="MCS0596836.1"/>
    </source>
</evidence>
<evidence type="ECO:0000256" key="4">
    <source>
        <dbReference type="SAM" id="MobiDB-lite"/>
    </source>
</evidence>
<feature type="region of interest" description="Disordered" evidence="4">
    <location>
        <begin position="136"/>
        <end position="156"/>
    </location>
</feature>
<evidence type="ECO:0000256" key="2">
    <source>
        <dbReference type="ARBA" id="ARBA00022723"/>
    </source>
</evidence>
<dbReference type="InterPro" id="IPR035938">
    <property type="entry name" value="Hemerythrin-like_sf"/>
</dbReference>
<evidence type="ECO:0000256" key="3">
    <source>
        <dbReference type="ARBA" id="ARBA00023004"/>
    </source>
</evidence>
<keyword evidence="6" id="KW-1185">Reference proteome</keyword>
<accession>A0ABT2AKZ4</accession>
<comment type="caution">
    <text evidence="5">The sequence shown here is derived from an EMBL/GenBank/DDBJ whole genome shotgun (WGS) entry which is preliminary data.</text>
</comment>
<dbReference type="SUPFAM" id="SSF47188">
    <property type="entry name" value="Hemerythrin-like"/>
    <property type="match status" value="1"/>
</dbReference>
<dbReference type="Gene3D" id="1.20.120.50">
    <property type="entry name" value="Hemerythrin-like"/>
    <property type="match status" value="1"/>
</dbReference>
<evidence type="ECO:0000256" key="1">
    <source>
        <dbReference type="ARBA" id="ARBA00010587"/>
    </source>
</evidence>
<dbReference type="EMBL" id="JANUHA010000006">
    <property type="protein sequence ID" value="MCS0596836.1"/>
    <property type="molecule type" value="Genomic_DNA"/>
</dbReference>
<feature type="compositionally biased region" description="Basic residues" evidence="4">
    <location>
        <begin position="144"/>
        <end position="156"/>
    </location>
</feature>
<dbReference type="RefSeq" id="WP_258827869.1">
    <property type="nucleotide sequence ID" value="NZ_JANUHA010000006.1"/>
</dbReference>
<organism evidence="5 6">
    <name type="scientific">Massilia agri</name>
    <dbReference type="NCBI Taxonomy" id="1886785"/>
    <lineage>
        <taxon>Bacteria</taxon>
        <taxon>Pseudomonadati</taxon>
        <taxon>Pseudomonadota</taxon>
        <taxon>Betaproteobacteria</taxon>
        <taxon>Burkholderiales</taxon>
        <taxon>Oxalobacteraceae</taxon>
        <taxon>Telluria group</taxon>
        <taxon>Massilia</taxon>
    </lineage>
</organism>
<name>A0ABT2AKZ4_9BURK</name>
<dbReference type="Proteomes" id="UP001206572">
    <property type="component" value="Unassembled WGS sequence"/>
</dbReference>
<keyword evidence="3" id="KW-0408">Iron</keyword>
<reference evidence="5 6" key="1">
    <citation type="submission" date="2022-08" db="EMBL/GenBank/DDBJ databases">
        <title>Reclassification of Massilia species as members of the genera Telluria, Duganella, Pseudoduganella, Mokoshia gen. nov. and Zemynaea gen. nov. using orthogonal and non-orthogonal genome-based approaches.</title>
        <authorList>
            <person name="Bowman J.P."/>
        </authorList>
    </citation>
    <scope>NUCLEOTIDE SEQUENCE [LARGE SCALE GENOMIC DNA]</scope>
    <source>
        <strain evidence="5 6">JCM 31661</strain>
    </source>
</reference>
<keyword evidence="2" id="KW-0479">Metal-binding</keyword>
<protein>
    <recommendedName>
        <fullName evidence="7">Hemerythrin-like domain-containing protein</fullName>
    </recommendedName>
</protein>
<comment type="similarity">
    <text evidence="1">Belongs to the hemerythrin family.</text>
</comment>
<evidence type="ECO:0000313" key="6">
    <source>
        <dbReference type="Proteomes" id="UP001206572"/>
    </source>
</evidence>
<evidence type="ECO:0008006" key="7">
    <source>
        <dbReference type="Google" id="ProtNLM"/>
    </source>
</evidence>
<gene>
    <name evidence="5" type="ORF">NX780_10775</name>
</gene>
<proteinExistence type="inferred from homology"/>
<sequence length="156" mass="16958">MVSSPLSIQGPHTVVRAMAHARTTLLVQVRAAARVPEAGFASAFVHLVAAIEAAFRKEETLMEAIGFPGVREQRRDNALLLNALHHAVPRIEAGELEIGREVLAVLPELLSLHRFCGLRVLATARRTVLALRRGRAPGPLGGRAHARRPAHKQHHA</sequence>